<dbReference type="SMART" id="SM00347">
    <property type="entry name" value="HTH_MARR"/>
    <property type="match status" value="1"/>
</dbReference>
<dbReference type="Pfam" id="PF12802">
    <property type="entry name" value="MarR_2"/>
    <property type="match status" value="1"/>
</dbReference>
<dbReference type="PROSITE" id="PS50995">
    <property type="entry name" value="HTH_MARR_2"/>
    <property type="match status" value="1"/>
</dbReference>
<dbReference type="Gene3D" id="1.10.10.10">
    <property type="entry name" value="Winged helix-like DNA-binding domain superfamily/Winged helix DNA-binding domain"/>
    <property type="match status" value="1"/>
</dbReference>
<sequence>MKNIFDLEIQNSSLDGKITAGFERLSQVFRVLLWEKAKNHDLSPIQIQVLIFLKHHSKNKATVSYMAKEFNLTKATVSDTVRILEKKSYITKSVNENDSRSYAIELTAKGLEMVLLTEDFTDPLFDLIRMVPENEKNVLWKNISSIVEQLHTLQVINVQSTCRNCGYFLQQNDGNYCQLMNIKLETNDIKLDCIDHKPVRL</sequence>
<protein>
    <recommendedName>
        <fullName evidence="1">HTH marR-type domain-containing protein</fullName>
    </recommendedName>
</protein>
<accession>A0ABP7H4X8</accession>
<gene>
    <name evidence="2" type="ORF">GCM10022423_45780</name>
</gene>
<dbReference type="PANTHER" id="PTHR33164:SF43">
    <property type="entry name" value="HTH-TYPE TRANSCRIPTIONAL REPRESSOR YETL"/>
    <property type="match status" value="1"/>
</dbReference>
<evidence type="ECO:0000259" key="1">
    <source>
        <dbReference type="PROSITE" id="PS50995"/>
    </source>
</evidence>
<feature type="domain" description="HTH marR-type" evidence="1">
    <location>
        <begin position="15"/>
        <end position="148"/>
    </location>
</feature>
<reference evidence="3" key="1">
    <citation type="journal article" date="2019" name="Int. J. Syst. Evol. Microbiol.">
        <title>The Global Catalogue of Microorganisms (GCM) 10K type strain sequencing project: providing services to taxonomists for standard genome sequencing and annotation.</title>
        <authorList>
            <consortium name="The Broad Institute Genomics Platform"/>
            <consortium name="The Broad Institute Genome Sequencing Center for Infectious Disease"/>
            <person name="Wu L."/>
            <person name="Ma J."/>
        </authorList>
    </citation>
    <scope>NUCLEOTIDE SEQUENCE [LARGE SCALE GENOMIC DNA]</scope>
    <source>
        <strain evidence="3">JCM 17337</strain>
    </source>
</reference>
<dbReference type="RefSeq" id="WP_345147191.1">
    <property type="nucleotide sequence ID" value="NZ_BAABDU010000011.1"/>
</dbReference>
<keyword evidence="3" id="KW-1185">Reference proteome</keyword>
<proteinExistence type="predicted"/>
<evidence type="ECO:0000313" key="3">
    <source>
        <dbReference type="Proteomes" id="UP001500748"/>
    </source>
</evidence>
<name>A0ABP7H4X8_9FLAO</name>
<dbReference type="InterPro" id="IPR000835">
    <property type="entry name" value="HTH_MarR-typ"/>
</dbReference>
<dbReference type="SUPFAM" id="SSF46785">
    <property type="entry name" value="Winged helix' DNA-binding domain"/>
    <property type="match status" value="1"/>
</dbReference>
<dbReference type="Proteomes" id="UP001500748">
    <property type="component" value="Unassembled WGS sequence"/>
</dbReference>
<evidence type="ECO:0000313" key="2">
    <source>
        <dbReference type="EMBL" id="GAA3783699.1"/>
    </source>
</evidence>
<dbReference type="InterPro" id="IPR036390">
    <property type="entry name" value="WH_DNA-bd_sf"/>
</dbReference>
<comment type="caution">
    <text evidence="2">The sequence shown here is derived from an EMBL/GenBank/DDBJ whole genome shotgun (WGS) entry which is preliminary data.</text>
</comment>
<dbReference type="InterPro" id="IPR036388">
    <property type="entry name" value="WH-like_DNA-bd_sf"/>
</dbReference>
<dbReference type="EMBL" id="BAABDU010000011">
    <property type="protein sequence ID" value="GAA3783699.1"/>
    <property type="molecule type" value="Genomic_DNA"/>
</dbReference>
<organism evidence="2 3">
    <name type="scientific">Flavobacterium ginsengiterrae</name>
    <dbReference type="NCBI Taxonomy" id="871695"/>
    <lineage>
        <taxon>Bacteria</taxon>
        <taxon>Pseudomonadati</taxon>
        <taxon>Bacteroidota</taxon>
        <taxon>Flavobacteriia</taxon>
        <taxon>Flavobacteriales</taxon>
        <taxon>Flavobacteriaceae</taxon>
        <taxon>Flavobacterium</taxon>
    </lineage>
</organism>
<dbReference type="InterPro" id="IPR039422">
    <property type="entry name" value="MarR/SlyA-like"/>
</dbReference>
<dbReference type="PANTHER" id="PTHR33164">
    <property type="entry name" value="TRANSCRIPTIONAL REGULATOR, MARR FAMILY"/>
    <property type="match status" value="1"/>
</dbReference>